<sequence>MDEEELRREIDQMVDAGAGGVEIAAMPVPGAIGSDPAFLRDNGFGSSRWSQALETIFDHAGSKGLRVDMMVGPHWPTSVPSVSSLDNPAAQQQLVAGYARIAPGQSWTAALPLPARSRTAPDARPTLVAVLAARCATDACPETGGTRMIDWQSVKDLTAKVAKDGSLTWTAPSGPNPWWVIAFCQIADGQKLENLSASTPNYVIDHIGPAGARAVTDFYDRSILTPRLRSLIRTNKSSLFEDSFEPSEGLKWTSTFLPEFKRRRGYSLTPYLPLLVGGGVGARKGFFDYADAGERVREDYRQTFSDLYGDNHMKPYARWAHGLGMTTRLQVEGGPMEIADLAALPDIPEGENRNFLNNPELFKVIGTGAQLRLMEAPLSTECCPIQGGSWATTAGGKSFTIAQGTGAPFGQAGNDANLNWVYKAYAGGVNQLVWHGFPYITTPSGSGVRSRWPGNSFDGNTQFSEAFGPRMPQWPDYRLINDHLARLQLVMRQGRPRYDVAVFWHDFGVKGIAPNVTAFTGYPGLSKMPSTTSPLAAAGFTHQYVSPAYLTAKSARDVREAVWMPDRMGFKAILLNDRTVMPVESLRRIRDLARRGVPLVILGQVPKRTPGLAGERGGDAELARIVTELKTMSQRPSTRVRFVADEAQAAAALATMGIIPAAARADGAGSSDILTVRRRTVDTDYYLLFNQSTQTAARTLSFTGSGVPFELNSWTGEILPLALYEQAGGAVRIPITLAANDIQLIAIGRPAGVEVGTGVHAIATDADMIRRDGAGLILRTGRAGDFQTKLSNGKIIRTHIETLAAHIPLDRWTLGIESWTADDTGLPGLDHSRRQRLPEIAVKAGADHTLPGWGALGHPDKAGRGFYATGIQLAPSWSEPDGAWLDLGMVVDTFRLTVNSADVPPSSYQDTSRIDIGPFLHAGTNRIEVRVATPLRNAVEKATKEGAKMLKQTGLIGPVILHPYRDVPLKLN</sequence>
<reference evidence="1 2" key="1">
    <citation type="submission" date="2022-04" db="EMBL/GenBank/DDBJ databases">
        <authorList>
            <person name="Huq M.A."/>
        </authorList>
    </citation>
    <scope>NUCLEOTIDE SEQUENCE [LARGE SCALE GENOMIC DNA]</scope>
    <source>
        <strain evidence="1 2">MAH-33</strain>
    </source>
</reference>
<dbReference type="Gene3D" id="2.60.120.260">
    <property type="entry name" value="Galactose-binding domain-like"/>
    <property type="match status" value="1"/>
</dbReference>
<proteinExistence type="predicted"/>
<dbReference type="Pfam" id="PF17132">
    <property type="entry name" value="Glyco_hydro_106"/>
    <property type="match status" value="2"/>
</dbReference>
<dbReference type="EMBL" id="JALKHS010000006">
    <property type="protein sequence ID" value="MCK0530863.1"/>
    <property type="molecule type" value="Genomic_DNA"/>
</dbReference>
<accession>A0ABT0DUS3</accession>
<dbReference type="InterPro" id="IPR008979">
    <property type="entry name" value="Galactose-bd-like_sf"/>
</dbReference>
<protein>
    <recommendedName>
        <fullName evidence="3">Alpha-L-rhamnosidase</fullName>
    </recommendedName>
</protein>
<dbReference type="PANTHER" id="PTHR36848">
    <property type="entry name" value="DNA-BINDING PROTEIN (PUTATIVE SECRETED PROTEIN)-RELATED"/>
    <property type="match status" value="1"/>
</dbReference>
<keyword evidence="2" id="KW-1185">Reference proteome</keyword>
<evidence type="ECO:0008006" key="3">
    <source>
        <dbReference type="Google" id="ProtNLM"/>
    </source>
</evidence>
<dbReference type="SUPFAM" id="SSF49785">
    <property type="entry name" value="Galactose-binding domain-like"/>
    <property type="match status" value="1"/>
</dbReference>
<gene>
    <name evidence="1" type="ORF">MU848_04605</name>
</gene>
<dbReference type="PANTHER" id="PTHR36848:SF2">
    <property type="entry name" value="SECRETED PROTEIN"/>
    <property type="match status" value="1"/>
</dbReference>
<dbReference type="InterPro" id="IPR053161">
    <property type="entry name" value="Ulvan_degrading_GH"/>
</dbReference>
<dbReference type="RefSeq" id="WP_247230514.1">
    <property type="nucleotide sequence ID" value="NZ_JALKHS010000006.1"/>
</dbReference>
<evidence type="ECO:0000313" key="1">
    <source>
        <dbReference type="EMBL" id="MCK0530863.1"/>
    </source>
</evidence>
<comment type="caution">
    <text evidence="1">The sequence shown here is derived from an EMBL/GenBank/DDBJ whole genome shotgun (WGS) entry which is preliminary data.</text>
</comment>
<name>A0ABT0DUS3_9SPHN</name>
<organism evidence="1 2">
    <name type="scientific">Sphingobium agri</name>
    <dbReference type="NCBI Taxonomy" id="2933566"/>
    <lineage>
        <taxon>Bacteria</taxon>
        <taxon>Pseudomonadati</taxon>
        <taxon>Pseudomonadota</taxon>
        <taxon>Alphaproteobacteria</taxon>
        <taxon>Sphingomonadales</taxon>
        <taxon>Sphingomonadaceae</taxon>
        <taxon>Sphingobium</taxon>
    </lineage>
</organism>
<evidence type="ECO:0000313" key="2">
    <source>
        <dbReference type="Proteomes" id="UP001203512"/>
    </source>
</evidence>
<dbReference type="Proteomes" id="UP001203512">
    <property type="component" value="Unassembled WGS sequence"/>
</dbReference>